<evidence type="ECO:0000313" key="5">
    <source>
        <dbReference type="Proteomes" id="UP000000599"/>
    </source>
</evidence>
<keyword evidence="2" id="KW-1133">Transmembrane helix</keyword>
<protein>
    <submittedName>
        <fullName evidence="4">DEHA2F03982p</fullName>
    </submittedName>
</protein>
<feature type="region of interest" description="Disordered" evidence="1">
    <location>
        <begin position="336"/>
        <end position="357"/>
    </location>
</feature>
<dbReference type="InterPro" id="IPR018571">
    <property type="entry name" value="Membrane_anchor_Opy2_N"/>
</dbReference>
<dbReference type="InParanoid" id="Q6BMN2"/>
<reference evidence="4 5" key="1">
    <citation type="journal article" date="2004" name="Nature">
        <title>Genome evolution in yeasts.</title>
        <authorList>
            <consortium name="Genolevures"/>
            <person name="Dujon B."/>
            <person name="Sherman D."/>
            <person name="Fischer G."/>
            <person name="Durrens P."/>
            <person name="Casaregola S."/>
            <person name="Lafontaine I."/>
            <person name="de Montigny J."/>
            <person name="Marck C."/>
            <person name="Neuveglise C."/>
            <person name="Talla E."/>
            <person name="Goffard N."/>
            <person name="Frangeul L."/>
            <person name="Aigle M."/>
            <person name="Anthouard V."/>
            <person name="Babour A."/>
            <person name="Barbe V."/>
            <person name="Barnay S."/>
            <person name="Blanchin S."/>
            <person name="Beckerich J.M."/>
            <person name="Beyne E."/>
            <person name="Bleykasten C."/>
            <person name="Boisrame A."/>
            <person name="Boyer J."/>
            <person name="Cattolico L."/>
            <person name="Confanioleri F."/>
            <person name="de Daruvar A."/>
            <person name="Despons L."/>
            <person name="Fabre E."/>
            <person name="Fairhead C."/>
            <person name="Ferry-Dumazet H."/>
            <person name="Groppi A."/>
            <person name="Hantraye F."/>
            <person name="Hennequin C."/>
            <person name="Jauniaux N."/>
            <person name="Joyet P."/>
            <person name="Kachouri R."/>
            <person name="Kerrest A."/>
            <person name="Koszul R."/>
            <person name="Lemaire M."/>
            <person name="Lesur I."/>
            <person name="Ma L."/>
            <person name="Muller H."/>
            <person name="Nicaud J.M."/>
            <person name="Nikolski M."/>
            <person name="Oztas S."/>
            <person name="Ozier-Kalogeropoulos O."/>
            <person name="Pellenz S."/>
            <person name="Potier S."/>
            <person name="Richard G.F."/>
            <person name="Straub M.L."/>
            <person name="Suleau A."/>
            <person name="Swennene D."/>
            <person name="Tekaia F."/>
            <person name="Wesolowski-Louvel M."/>
            <person name="Westhof E."/>
            <person name="Wirth B."/>
            <person name="Zeniou-Meyer M."/>
            <person name="Zivanovic I."/>
            <person name="Bolotin-Fukuhara M."/>
            <person name="Thierry A."/>
            <person name="Bouchier C."/>
            <person name="Caudron B."/>
            <person name="Scarpelli C."/>
            <person name="Gaillardin C."/>
            <person name="Weissenbach J."/>
            <person name="Wincker P."/>
            <person name="Souciet J.L."/>
        </authorList>
    </citation>
    <scope>NUCLEOTIDE SEQUENCE [LARGE SCALE GENOMIC DNA]</scope>
    <source>
        <strain evidence="5">ATCC 36239 / CBS 767 / BCRC 21394 / JCM 1990 / NBRC 0083 / IGC 2968</strain>
    </source>
</reference>
<dbReference type="OrthoDB" id="2402916at2759"/>
<keyword evidence="2" id="KW-0812">Transmembrane</keyword>
<feature type="compositionally biased region" description="Polar residues" evidence="1">
    <location>
        <begin position="445"/>
        <end position="457"/>
    </location>
</feature>
<dbReference type="AlphaFoldDB" id="Q6BMN2"/>
<feature type="region of interest" description="Disordered" evidence="1">
    <location>
        <begin position="120"/>
        <end position="159"/>
    </location>
</feature>
<feature type="domain" description="Membrane anchor Opy2 N-terminal" evidence="3">
    <location>
        <begin position="15"/>
        <end position="50"/>
    </location>
</feature>
<feature type="compositionally biased region" description="Acidic residues" evidence="1">
    <location>
        <begin position="305"/>
        <end position="324"/>
    </location>
</feature>
<feature type="region of interest" description="Disordered" evidence="1">
    <location>
        <begin position="274"/>
        <end position="324"/>
    </location>
</feature>
<dbReference type="HOGENOM" id="CLU_035824_0_0_1"/>
<evidence type="ECO:0000259" key="3">
    <source>
        <dbReference type="Pfam" id="PF09463"/>
    </source>
</evidence>
<evidence type="ECO:0000256" key="2">
    <source>
        <dbReference type="SAM" id="Phobius"/>
    </source>
</evidence>
<proteinExistence type="predicted"/>
<feature type="transmembrane region" description="Helical" evidence="2">
    <location>
        <begin position="66"/>
        <end position="86"/>
    </location>
</feature>
<keyword evidence="5" id="KW-1185">Reference proteome</keyword>
<dbReference type="Pfam" id="PF09463">
    <property type="entry name" value="Opy2"/>
    <property type="match status" value="1"/>
</dbReference>
<name>Q6BMN2_DEBHA</name>
<accession>Q6BMN2</accession>
<dbReference type="GeneID" id="2903190"/>
<dbReference type="eggNOG" id="ENOG502S90A">
    <property type="taxonomic scope" value="Eukaryota"/>
</dbReference>
<sequence>MTVIPYSIFEKRTKCVDCPSKPKNSCPKCESGKECVLAHQTCDTCAYYKCTRIDGDSTKSKPVGGIIGGSIGGFVLILMVVGILYYKFVYRKKHPVLLEDDDDILMSGIESESDRKSDYTISNLDSYQGDPNMAPLGGLTRNGSTQEKTGTRPAAANKRISSYESFTRPKTKYNKNTRRTGGRGGARARTRVGAYSDNNSSRHSVATTMSTTNASNILPIAYIPGVTVRPTKNNTRSIYSYETESVFSDLNTIENASIIGDVMRANQLQDANAGQADANANGSTNKDSTMTAIKAHPKLINVDRIEEEDEDDITDEDDDTYADTYDDSSVAYEAQQDATNTTNMRDSQTSIPQENPVDMSSEEHHYINVNADDDADSDSDVDSDIGEITRATSVKRPAESIPQSREVLLDVTGGPNSTSSITVDTHHEAVELSQLGRPTGPLHQYNETDSPTNTSAGSFILDVEFEDSRPFSDP</sequence>
<feature type="region of interest" description="Disordered" evidence="1">
    <location>
        <begin position="436"/>
        <end position="474"/>
    </location>
</feature>
<dbReference type="OMA" id="SCPKYYC"/>
<dbReference type="FunCoup" id="Q6BMN2">
    <property type="interactions" value="82"/>
</dbReference>
<dbReference type="RefSeq" id="XP_460539.2">
    <property type="nucleotide sequence ID" value="XM_460539.1"/>
</dbReference>
<evidence type="ECO:0000313" key="4">
    <source>
        <dbReference type="EMBL" id="CAG88855.2"/>
    </source>
</evidence>
<dbReference type="STRING" id="284592.Q6BMN2"/>
<dbReference type="EMBL" id="CR382138">
    <property type="protein sequence ID" value="CAG88855.2"/>
    <property type="molecule type" value="Genomic_DNA"/>
</dbReference>
<keyword evidence="2" id="KW-0472">Membrane</keyword>
<gene>
    <name evidence="4" type="ordered locus">DEHA2F03982g</name>
</gene>
<evidence type="ECO:0000256" key="1">
    <source>
        <dbReference type="SAM" id="MobiDB-lite"/>
    </source>
</evidence>
<dbReference type="Proteomes" id="UP000000599">
    <property type="component" value="Chromosome F"/>
</dbReference>
<organism evidence="4 5">
    <name type="scientific">Debaryomyces hansenii (strain ATCC 36239 / CBS 767 / BCRC 21394 / JCM 1990 / NBRC 0083 / IGC 2968)</name>
    <name type="common">Yeast</name>
    <name type="synonym">Torulaspora hansenii</name>
    <dbReference type="NCBI Taxonomy" id="284592"/>
    <lineage>
        <taxon>Eukaryota</taxon>
        <taxon>Fungi</taxon>
        <taxon>Dikarya</taxon>
        <taxon>Ascomycota</taxon>
        <taxon>Saccharomycotina</taxon>
        <taxon>Pichiomycetes</taxon>
        <taxon>Debaryomycetaceae</taxon>
        <taxon>Debaryomyces</taxon>
    </lineage>
</organism>
<dbReference type="KEGG" id="dha:DEHA2F03982g"/>
<feature type="compositionally biased region" description="Polar residues" evidence="1">
    <location>
        <begin position="336"/>
        <end position="353"/>
    </location>
</feature>